<dbReference type="STRING" id="667129.HMPREF0758_0171"/>
<evidence type="ECO:0000259" key="14">
    <source>
        <dbReference type="Pfam" id="PF25944"/>
    </source>
</evidence>
<protein>
    <submittedName>
        <fullName evidence="16">Efflux transporter, RND family, MFP subunit</fullName>
    </submittedName>
</protein>
<keyword evidence="9" id="KW-0449">Lipoprotein</keyword>
<dbReference type="Pfam" id="PF25944">
    <property type="entry name" value="Beta-barrel_RND"/>
    <property type="match status" value="1"/>
</dbReference>
<keyword evidence="4" id="KW-1003">Cell membrane</keyword>
<dbReference type="GO" id="GO:0140330">
    <property type="term" value="P:xenobiotic detoxification by transmembrane export across the cell outer membrane"/>
    <property type="evidence" value="ECO:0007669"/>
    <property type="project" value="UniProtKB-ARBA"/>
</dbReference>
<dbReference type="Proteomes" id="UP000005723">
    <property type="component" value="Unassembled WGS sequence"/>
</dbReference>
<dbReference type="Gene3D" id="2.40.30.170">
    <property type="match status" value="1"/>
</dbReference>
<keyword evidence="3" id="KW-0813">Transport</keyword>
<dbReference type="Gene3D" id="2.40.50.100">
    <property type="match status" value="1"/>
</dbReference>
<evidence type="ECO:0000256" key="11">
    <source>
        <dbReference type="SAM" id="SignalP"/>
    </source>
</evidence>
<name>D4DW71_SEROD</name>
<dbReference type="OrthoDB" id="9800613at2"/>
<evidence type="ECO:0000256" key="6">
    <source>
        <dbReference type="ARBA" id="ARBA00022729"/>
    </source>
</evidence>
<evidence type="ECO:0000256" key="5">
    <source>
        <dbReference type="ARBA" id="ARBA00022519"/>
    </source>
</evidence>
<dbReference type="InterPro" id="IPR058626">
    <property type="entry name" value="MdtA-like_b-barrel"/>
</dbReference>
<feature type="domain" description="Multidrug resistance protein MdtA-like beta-barrel" evidence="14">
    <location>
        <begin position="213"/>
        <end position="302"/>
    </location>
</feature>
<organism evidence="16 17">
    <name type="scientific">Serratia odorifera DSM 4582</name>
    <dbReference type="NCBI Taxonomy" id="667129"/>
    <lineage>
        <taxon>Bacteria</taxon>
        <taxon>Pseudomonadati</taxon>
        <taxon>Pseudomonadota</taxon>
        <taxon>Gammaproteobacteria</taxon>
        <taxon>Enterobacterales</taxon>
        <taxon>Yersiniaceae</taxon>
        <taxon>Serratia</taxon>
    </lineage>
</organism>
<feature type="chain" id="PRO_5003055796" evidence="11">
    <location>
        <begin position="23"/>
        <end position="395"/>
    </location>
</feature>
<evidence type="ECO:0000256" key="9">
    <source>
        <dbReference type="ARBA" id="ARBA00023288"/>
    </source>
</evidence>
<dbReference type="GO" id="GO:0015721">
    <property type="term" value="P:bile acid and bile salt transport"/>
    <property type="evidence" value="ECO:0007669"/>
    <property type="project" value="TreeGrafter"/>
</dbReference>
<dbReference type="PANTHER" id="PTHR30158:SF3">
    <property type="entry name" value="MULTIDRUG EFFLUX PUMP SUBUNIT ACRA-RELATED"/>
    <property type="match status" value="1"/>
</dbReference>
<dbReference type="GO" id="GO:0022857">
    <property type="term" value="F:transmembrane transporter activity"/>
    <property type="evidence" value="ECO:0007669"/>
    <property type="project" value="InterPro"/>
</dbReference>
<evidence type="ECO:0000256" key="1">
    <source>
        <dbReference type="ARBA" id="ARBA00004519"/>
    </source>
</evidence>
<dbReference type="NCBIfam" id="TIGR01730">
    <property type="entry name" value="RND_mfp"/>
    <property type="match status" value="1"/>
</dbReference>
<comment type="similarity">
    <text evidence="2">Belongs to the membrane fusion protein (MFP) (TC 8.A.1) family.</text>
</comment>
<dbReference type="Gene3D" id="2.40.420.20">
    <property type="match status" value="1"/>
</dbReference>
<dbReference type="PANTHER" id="PTHR30158">
    <property type="entry name" value="ACRA/E-RELATED COMPONENT OF DRUG EFFLUX TRANSPORTER"/>
    <property type="match status" value="1"/>
</dbReference>
<dbReference type="FunFam" id="2.40.30.170:FF:000001">
    <property type="entry name" value="Multidrug resistance efflux transporter MdtE"/>
    <property type="match status" value="1"/>
</dbReference>
<dbReference type="GO" id="GO:0005886">
    <property type="term" value="C:plasma membrane"/>
    <property type="evidence" value="ECO:0007669"/>
    <property type="project" value="UniProtKB-SubCell"/>
</dbReference>
<dbReference type="FunFam" id="1.10.287.470:FF:000002">
    <property type="entry name" value="Efflux RND transporter periplasmic adaptor subunit"/>
    <property type="match status" value="1"/>
</dbReference>
<dbReference type="Pfam" id="PF25967">
    <property type="entry name" value="RND-MFP_C"/>
    <property type="match status" value="1"/>
</dbReference>
<dbReference type="InterPro" id="IPR058627">
    <property type="entry name" value="MdtA-like_C"/>
</dbReference>
<dbReference type="FunFam" id="2.40.420.20:FF:000001">
    <property type="entry name" value="Efflux RND transporter periplasmic adaptor subunit"/>
    <property type="match status" value="1"/>
</dbReference>
<dbReference type="Gene3D" id="1.10.287.470">
    <property type="entry name" value="Helix hairpin bin"/>
    <property type="match status" value="1"/>
</dbReference>
<dbReference type="Pfam" id="PF25876">
    <property type="entry name" value="HH_MFP_RND"/>
    <property type="match status" value="1"/>
</dbReference>
<accession>D4DW71</accession>
<sequence length="395" mass="42163">MNKNRGLTPLAAVLMLSGSLVLTGCNDKEAQQQGAQQPAPEVGVVTLKTEPLNITTDLPGRTAAYRIAEVRPQVSGIILKRNFVEGSDIKAGESLYQIDPATYQATYDSAKGDLAKAQAAADIARLTVNRYKPLLGTNYISKQDYDTAISTLQQNNAAVVAAKAAVETARINLAYTKVTSPISGRIGKSAVTEGALVTSGQTNALSTVQQLDPMYVDVTQSSNDFLRLKQELASGSLKQENGKAKVKLLLENGQTYAQEGTLEFSDVTVDETTGSITIRAVFPNPKDELLPGMFVRARLDEGVRNDALLVPQQGVTRNPRGDATALVVGADNKVELRSLKADQAIGDKWLVSEGLKAGDRVIVTGLMKVKPGAQVKAQEVDTQAQKQPQADAQKS</sequence>
<dbReference type="PROSITE" id="PS51257">
    <property type="entry name" value="PROKAR_LIPOPROTEIN"/>
    <property type="match status" value="1"/>
</dbReference>
<comment type="subcellular location">
    <subcellularLocation>
        <location evidence="1">Cell inner membrane</location>
        <topology evidence="1">Lipid-anchor</topology>
    </subcellularLocation>
</comment>
<keyword evidence="5" id="KW-0997">Cell inner membrane</keyword>
<dbReference type="InterPro" id="IPR058624">
    <property type="entry name" value="MdtA-like_HH"/>
</dbReference>
<evidence type="ECO:0000256" key="4">
    <source>
        <dbReference type="ARBA" id="ARBA00022475"/>
    </source>
</evidence>
<dbReference type="EMBL" id="ADBY01000012">
    <property type="protein sequence ID" value="EFE98126.1"/>
    <property type="molecule type" value="Genomic_DNA"/>
</dbReference>
<keyword evidence="8" id="KW-0564">Palmitate</keyword>
<gene>
    <name evidence="16" type="primary">bpeA</name>
    <name evidence="16" type="ORF">HMPREF0758_0171</name>
</gene>
<dbReference type="SUPFAM" id="SSF111369">
    <property type="entry name" value="HlyD-like secretion proteins"/>
    <property type="match status" value="1"/>
</dbReference>
<feature type="domain" description="Multidrug resistance protein MdtA-like alpha-helical hairpin" evidence="12">
    <location>
        <begin position="106"/>
        <end position="176"/>
    </location>
</feature>
<evidence type="ECO:0000256" key="8">
    <source>
        <dbReference type="ARBA" id="ARBA00023139"/>
    </source>
</evidence>
<evidence type="ECO:0000256" key="7">
    <source>
        <dbReference type="ARBA" id="ARBA00023136"/>
    </source>
</evidence>
<dbReference type="RefSeq" id="WP_004954534.1">
    <property type="nucleotide sequence ID" value="NZ_GG753567.1"/>
</dbReference>
<feature type="domain" description="Multidrug resistance protein MdtA-like C-terminal permuted SH3" evidence="15">
    <location>
        <begin position="306"/>
        <end position="366"/>
    </location>
</feature>
<feature type="domain" description="Multidrug resistance protein MdtA-like barrel-sandwich hybrid" evidence="13">
    <location>
        <begin position="66"/>
        <end position="209"/>
    </location>
</feature>
<keyword evidence="7" id="KW-0472">Membrane</keyword>
<proteinExistence type="inferred from homology"/>
<evidence type="ECO:0000259" key="12">
    <source>
        <dbReference type="Pfam" id="PF25876"/>
    </source>
</evidence>
<reference evidence="16 17" key="1">
    <citation type="submission" date="2010-01" db="EMBL/GenBank/DDBJ databases">
        <authorList>
            <person name="Muzny D."/>
            <person name="Qin X."/>
            <person name="Deng J."/>
            <person name="Jiang H."/>
            <person name="Liu Y."/>
            <person name="Qu J."/>
            <person name="Song X.-Z."/>
            <person name="Zhang L."/>
            <person name="Thornton R."/>
            <person name="Coyle M."/>
            <person name="Francisco L."/>
            <person name="Jackson L."/>
            <person name="Javaid M."/>
            <person name="Korchina V."/>
            <person name="Kovar C."/>
            <person name="Mata R."/>
            <person name="Mathew T."/>
            <person name="Ngo R."/>
            <person name="Nguyen L."/>
            <person name="Nguyen N."/>
            <person name="Okwuonu G."/>
            <person name="Ongeri F."/>
            <person name="Pham C."/>
            <person name="Simmons D."/>
            <person name="Wilczek-Boney K."/>
            <person name="Hale W."/>
            <person name="Jakkamsetti A."/>
            <person name="Pham P."/>
            <person name="Ruth R."/>
            <person name="San Lucas F."/>
            <person name="Warren J."/>
            <person name="Zhang J."/>
            <person name="Zhao Z."/>
            <person name="Zhou C."/>
            <person name="Zhu D."/>
            <person name="Lee S."/>
            <person name="Bess C."/>
            <person name="Blankenburg K."/>
            <person name="Forbes L."/>
            <person name="Fu Q."/>
            <person name="Gubbala S."/>
            <person name="Hirani K."/>
            <person name="Jayaseelan J.C."/>
            <person name="Lara F."/>
            <person name="Munidasa M."/>
            <person name="Palculict T."/>
            <person name="Patil S."/>
            <person name="Pu L.-L."/>
            <person name="Saada N."/>
            <person name="Tang L."/>
            <person name="Weissenberger G."/>
            <person name="Zhu Y."/>
            <person name="Hemphill L."/>
            <person name="Shang Y."/>
            <person name="Youmans B."/>
            <person name="Ayvaz T."/>
            <person name="Ross M."/>
            <person name="Santibanez J."/>
            <person name="Aqrawi P."/>
            <person name="Gross S."/>
            <person name="Joshi V."/>
            <person name="Fowler G."/>
            <person name="Nazareth L."/>
            <person name="Reid J."/>
            <person name="Worley K."/>
            <person name="Petrosino J."/>
            <person name="Highlander S."/>
            <person name="Gibbs R."/>
        </authorList>
    </citation>
    <scope>NUCLEOTIDE SEQUENCE [LARGE SCALE GENOMIC DNA]</scope>
    <source>
        <strain evidence="16 17">DSM 4582</strain>
    </source>
</reference>
<dbReference type="InterPro" id="IPR006143">
    <property type="entry name" value="RND_pump_MFP"/>
</dbReference>
<comment type="caution">
    <text evidence="16">The sequence shown here is derived from an EMBL/GenBank/DDBJ whole genome shotgun (WGS) entry which is preliminary data.</text>
</comment>
<evidence type="ECO:0000259" key="13">
    <source>
        <dbReference type="Pfam" id="PF25917"/>
    </source>
</evidence>
<feature type="compositionally biased region" description="Low complexity" evidence="10">
    <location>
        <begin position="383"/>
        <end position="395"/>
    </location>
</feature>
<evidence type="ECO:0000259" key="15">
    <source>
        <dbReference type="Pfam" id="PF25967"/>
    </source>
</evidence>
<dbReference type="InterPro" id="IPR058625">
    <property type="entry name" value="MdtA-like_BSH"/>
</dbReference>
<feature type="signal peptide" evidence="11">
    <location>
        <begin position="1"/>
        <end position="22"/>
    </location>
</feature>
<evidence type="ECO:0000313" key="16">
    <source>
        <dbReference type="EMBL" id="EFE98126.1"/>
    </source>
</evidence>
<evidence type="ECO:0000313" key="17">
    <source>
        <dbReference type="Proteomes" id="UP000005723"/>
    </source>
</evidence>
<dbReference type="AlphaFoldDB" id="D4DW71"/>
<keyword evidence="17" id="KW-1185">Reference proteome</keyword>
<evidence type="ECO:0000256" key="2">
    <source>
        <dbReference type="ARBA" id="ARBA00009477"/>
    </source>
</evidence>
<feature type="region of interest" description="Disordered" evidence="10">
    <location>
        <begin position="374"/>
        <end position="395"/>
    </location>
</feature>
<dbReference type="GO" id="GO:0046677">
    <property type="term" value="P:response to antibiotic"/>
    <property type="evidence" value="ECO:0007669"/>
    <property type="project" value="TreeGrafter"/>
</dbReference>
<dbReference type="HOGENOM" id="CLU_018816_2_1_6"/>
<evidence type="ECO:0000256" key="3">
    <source>
        <dbReference type="ARBA" id="ARBA00022448"/>
    </source>
</evidence>
<evidence type="ECO:0000256" key="10">
    <source>
        <dbReference type="SAM" id="MobiDB-lite"/>
    </source>
</evidence>
<keyword evidence="6 11" id="KW-0732">Signal</keyword>
<dbReference type="Pfam" id="PF25917">
    <property type="entry name" value="BSH_RND"/>
    <property type="match status" value="1"/>
</dbReference>